<dbReference type="GO" id="GO:0004866">
    <property type="term" value="F:endopeptidase inhibitor activity"/>
    <property type="evidence" value="ECO:0007669"/>
    <property type="project" value="InterPro"/>
</dbReference>
<evidence type="ECO:0000256" key="2">
    <source>
        <dbReference type="ARBA" id="ARBA00022729"/>
    </source>
</evidence>
<sequence>MKIEQSTLLNKKNILITSLVVILGVGAFFFFKKKKTNDHNQAYSKYIEAYTSGTISKKSFIRLHLASQVKTMGNLGTPDDRDLFDFSPGIKGKTYWIDAQTVEFRPDEALTSGKVYTGTFKLDKVTPTEKGMEEFNFDFKVISPGLNLTQNGLVSQNNTSLDYMKLSGEISTSDQEDPKLIEKALSIDFGQALHVKWQHNPAKYTSSFTIDSIKKTKKEEKLLLKWSSNSIGAENKGEENLMVPALGQFKVLNMKSIQNQEDYALLQFSEPLNVAQDLSGLVTLGTLSDLRFTIEGSQLKVYATDALDGNYTLTANPGIENINAKKLGTTKTGNIIFEKKAPAVFIAGSGTIIPNSGKLVLPFEAINLKAVDVTIIKIYENNIPQFFQNNNYKDGTELRRVGRPIVQKTIRLDEDKSLNLHKKNRFTLDLDKMIRTEPGAMYRITIGFRQSYNVFACATVSNTESGTVSDGEDDYNDYYGEKIDEDDEFWSRYNNYYPKGYRWNDRENPCTPSYYTNDKWASRNLIASNIGLVAKRGNDNSMVVIATDLLTAKPISGVTIELLDYQKQILFSIKTDGDGLASFDLKRKPFLLIAKNGEERGYLKLDDGSSLPLSRFDVGGDVVQNGLKGLIYGERGVWRPGDSLYLSFVLEDKLKKLPTAYPVTFELYNPMGQIIKKIVNGNALNGFYTFKTATESTAPTGNWLVKIKAGGSTFSKSIKIETVIPNRLKINFDIGKRSYLGTGSTSTALLTANWLFGSPGKHLKAKVDVNLNTMKTTFKGFEAYTFDNPTVSYQSQVKTIFEGTLNENGTAVINTNLNENKNAPGMLKANFSTKVFEAGGNFSIDNFSIPYHVYDHYYGIKTPEGERLSGMLVTGKDHQIDIVNVDRDGKLLGNSSSVEVELYKVQWRWWWQQDNQDVYANFTQNQYNKLIKKTTVVLHNGKGAWTLRMNEPEWGRYLILVRGQNGAHVTGKDVYIDWPGWAQREQANNPTEASMLSFTANKTKFKVGEDIVLTIPSGKGGRALISIENGSRVLKTFWTETKTGQTQFKFKAEKNMTPNVFANVTLLQPHAQTVNDLPIRMYGAIPLTIEDPETILKPIIKMADKIKPETDNTINVSEQNGKAMTYTIALVDEGLLDLTRFKTPDPHAVFYAREGLGVKTWDLFDYVLGAWGGNLERILSIGGDGSINKNLNPAKANRFKPVVTFLGPFAIAKGESKTHHFKLPQYIGAVRAMVVAGQDGAYGFQEKSVQVKRPLMLLATLPRVIGPGEHFTLPATVFATEKSLKNVTLQIQTQNLQVDGAKTIQLQYKQPGEQMAYFEIKAPEISGIGKVKIIAQSGAEKAVYDVEIDIRNPNPYITNVVSATIEPGKSWTQSYNGIGMAGTNSGAIEISSIPPLNLKKRLDYLMQYPHGCVEQTTSAVFPQLFIDKLTQLNAQQKAQTEKNIKAGIQRLKNFQTSDGGLGYWPGAGSSDEWGSNYAGHFLVEAQNAGYTIPVGLMDELLRYLKSKASAWAPNSTNFYGGDLSQAYRLYVLALAKRTDMAAMNRLKGFQYISVPAKWRLAAAYKLAGQTDAANQLIRGLETNVKPYTQLGGTYGSDLRDDAMIMETLTLMGQKAKAAQLLQPIAAKLGKDDWYSTQTTAYSLLSIAKFCGQTSQNNKLNYTYVIDGKKGNVNTDQYISTTGLSFKAKNLVINNTGNKVLFARLILQGQPAADQNNFLPNNPETLNMSVSYKLLNGKPIDPATLKQGLDFYAEVVIKNPGKMGPYEQMALTQIFPSGWEIINTRLSDNENILSSSAYTYRDIRDDRVFTYFNLRENETVTYKVLLNASYIGRYYLSAVQTEAMYNNNISATQAGKWVQVIK</sequence>
<name>A0A318UP99_9SPHI</name>
<dbReference type="Pfam" id="PF07703">
    <property type="entry name" value="A2M_BRD"/>
    <property type="match status" value="1"/>
</dbReference>
<dbReference type="Pfam" id="PF00207">
    <property type="entry name" value="A2M"/>
    <property type="match status" value="1"/>
</dbReference>
<dbReference type="SMART" id="SM01360">
    <property type="entry name" value="A2M"/>
    <property type="match status" value="1"/>
</dbReference>
<proteinExistence type="inferred from homology"/>
<dbReference type="EMBL" id="QKLU01000001">
    <property type="protein sequence ID" value="PYF76938.1"/>
    <property type="molecule type" value="Genomic_DNA"/>
</dbReference>
<dbReference type="InterPro" id="IPR041246">
    <property type="entry name" value="Bact_MG10"/>
</dbReference>
<comment type="similarity">
    <text evidence="1">Belongs to the protease inhibitor I39 (alpha-2-macroglobulin) family. Bacterial alpha-2-macroglobulin subfamily.</text>
</comment>
<dbReference type="SMART" id="SM01359">
    <property type="entry name" value="A2M_N_2"/>
    <property type="match status" value="1"/>
</dbReference>
<dbReference type="InterPro" id="IPR047565">
    <property type="entry name" value="Alpha-macroglob_thiol-ester_cl"/>
</dbReference>
<dbReference type="PANTHER" id="PTHR40094:SF1">
    <property type="entry name" value="UBIQUITIN DOMAIN-CONTAINING PROTEIN"/>
    <property type="match status" value="1"/>
</dbReference>
<dbReference type="Pfam" id="PF17972">
    <property type="entry name" value="bMG5"/>
    <property type="match status" value="1"/>
</dbReference>
<dbReference type="Gene3D" id="1.50.10.20">
    <property type="match status" value="1"/>
</dbReference>
<dbReference type="InterPro" id="IPR002890">
    <property type="entry name" value="MG2"/>
</dbReference>
<evidence type="ECO:0008006" key="8">
    <source>
        <dbReference type="Google" id="ProtNLM"/>
    </source>
</evidence>
<evidence type="ECO:0000256" key="1">
    <source>
        <dbReference type="ARBA" id="ARBA00010556"/>
    </source>
</evidence>
<keyword evidence="2" id="KW-0732">Signal</keyword>
<keyword evidence="3" id="KW-0812">Transmembrane</keyword>
<protein>
    <recommendedName>
        <fullName evidence="8">MG2 domain-containing protein</fullName>
    </recommendedName>
</protein>
<dbReference type="Pfam" id="PF17973">
    <property type="entry name" value="bMG10"/>
    <property type="match status" value="1"/>
</dbReference>
<evidence type="ECO:0000313" key="7">
    <source>
        <dbReference type="Proteomes" id="UP000248198"/>
    </source>
</evidence>
<feature type="transmembrane region" description="Helical" evidence="3">
    <location>
        <begin position="12"/>
        <end position="31"/>
    </location>
</feature>
<feature type="domain" description="Alpha-2-macroglobulin bait region" evidence="4">
    <location>
        <begin position="996"/>
        <end position="1138"/>
    </location>
</feature>
<dbReference type="RefSeq" id="WP_110827029.1">
    <property type="nucleotide sequence ID" value="NZ_QKLU01000001.1"/>
</dbReference>
<dbReference type="InterPro" id="IPR001599">
    <property type="entry name" value="Macroglobln_a2"/>
</dbReference>
<keyword evidence="3" id="KW-1133">Transmembrane helix</keyword>
<dbReference type="InterPro" id="IPR041462">
    <property type="entry name" value="Bact_A2M_MG6"/>
</dbReference>
<dbReference type="InterPro" id="IPR021868">
    <property type="entry name" value="Alpha_2_Macroglob_MG3"/>
</dbReference>
<dbReference type="InterPro" id="IPR011625">
    <property type="entry name" value="A2M_N_BRD"/>
</dbReference>
<accession>A0A318UP99</accession>
<dbReference type="InterPro" id="IPR008930">
    <property type="entry name" value="Terpenoid_cyclase/PrenylTrfase"/>
</dbReference>
<organism evidence="6 7">
    <name type="scientific">Pedobacter nutrimenti</name>
    <dbReference type="NCBI Taxonomy" id="1241337"/>
    <lineage>
        <taxon>Bacteria</taxon>
        <taxon>Pseudomonadati</taxon>
        <taxon>Bacteroidota</taxon>
        <taxon>Sphingobacteriia</taxon>
        <taxon>Sphingobacteriales</taxon>
        <taxon>Sphingobacteriaceae</taxon>
        <taxon>Pedobacter</taxon>
    </lineage>
</organism>
<dbReference type="SUPFAM" id="SSF48239">
    <property type="entry name" value="Terpenoid cyclases/Protein prenyltransferases"/>
    <property type="match status" value="1"/>
</dbReference>
<dbReference type="SMART" id="SM01419">
    <property type="entry name" value="Thiol-ester_cl"/>
    <property type="match status" value="1"/>
</dbReference>
<reference evidence="6 7" key="1">
    <citation type="submission" date="2018-06" db="EMBL/GenBank/DDBJ databases">
        <title>Genomic Encyclopedia of Archaeal and Bacterial Type Strains, Phase II (KMG-II): from individual species to whole genera.</title>
        <authorList>
            <person name="Goeker M."/>
        </authorList>
    </citation>
    <scope>NUCLEOTIDE SEQUENCE [LARGE SCALE GENOMIC DNA]</scope>
    <source>
        <strain evidence="6 7">DSM 27372</strain>
    </source>
</reference>
<gene>
    <name evidence="6" type="ORF">B0O44_101413</name>
</gene>
<feature type="domain" description="Alpha-2-macroglobulin" evidence="5">
    <location>
        <begin position="1204"/>
        <end position="1291"/>
    </location>
</feature>
<dbReference type="InterPro" id="IPR041203">
    <property type="entry name" value="Bact_A2M_MG5"/>
</dbReference>
<dbReference type="Proteomes" id="UP000248198">
    <property type="component" value="Unassembled WGS sequence"/>
</dbReference>
<dbReference type="Pfam" id="PF11974">
    <property type="entry name" value="bMG3"/>
    <property type="match status" value="1"/>
</dbReference>
<dbReference type="CDD" id="cd02891">
    <property type="entry name" value="A2M_like"/>
    <property type="match status" value="1"/>
</dbReference>
<dbReference type="PANTHER" id="PTHR40094">
    <property type="entry name" value="ALPHA-2-MACROGLOBULIN HOMOLOG"/>
    <property type="match status" value="1"/>
</dbReference>
<keyword evidence="3" id="KW-0472">Membrane</keyword>
<dbReference type="Pfam" id="PF17962">
    <property type="entry name" value="bMG6"/>
    <property type="match status" value="1"/>
</dbReference>
<dbReference type="Gene3D" id="2.60.40.1930">
    <property type="match status" value="1"/>
</dbReference>
<dbReference type="GO" id="GO:0005615">
    <property type="term" value="C:extracellular space"/>
    <property type="evidence" value="ECO:0007669"/>
    <property type="project" value="InterPro"/>
</dbReference>
<dbReference type="Pfam" id="PF01835">
    <property type="entry name" value="MG2"/>
    <property type="match status" value="1"/>
</dbReference>
<evidence type="ECO:0000259" key="4">
    <source>
        <dbReference type="SMART" id="SM01359"/>
    </source>
</evidence>
<evidence type="ECO:0000313" key="6">
    <source>
        <dbReference type="EMBL" id="PYF76938.1"/>
    </source>
</evidence>
<comment type="caution">
    <text evidence="6">The sequence shown here is derived from an EMBL/GenBank/DDBJ whole genome shotgun (WGS) entry which is preliminary data.</text>
</comment>
<dbReference type="OrthoDB" id="9767116at2"/>
<evidence type="ECO:0000256" key="3">
    <source>
        <dbReference type="SAM" id="Phobius"/>
    </source>
</evidence>
<evidence type="ECO:0000259" key="5">
    <source>
        <dbReference type="SMART" id="SM01360"/>
    </source>
</evidence>
<dbReference type="InterPro" id="IPR051802">
    <property type="entry name" value="YfhM-like"/>
</dbReference>
<dbReference type="Pfam" id="PF07678">
    <property type="entry name" value="TED_complement"/>
    <property type="match status" value="1"/>
</dbReference>
<dbReference type="InterPro" id="IPR011626">
    <property type="entry name" value="Alpha-macroglobulin_TED"/>
</dbReference>
<keyword evidence="7" id="KW-1185">Reference proteome</keyword>